<evidence type="ECO:0000256" key="11">
    <source>
        <dbReference type="PROSITE-ProRule" id="PRU00169"/>
    </source>
</evidence>
<evidence type="ECO:0000259" key="14">
    <source>
        <dbReference type="PROSITE" id="PS50113"/>
    </source>
</evidence>
<dbReference type="InterPro" id="IPR035965">
    <property type="entry name" value="PAS-like_dom_sf"/>
</dbReference>
<dbReference type="InterPro" id="IPR005467">
    <property type="entry name" value="His_kinase_dom"/>
</dbReference>
<feature type="domain" description="PAC" evidence="14">
    <location>
        <begin position="231"/>
        <end position="287"/>
    </location>
</feature>
<dbReference type="Gene3D" id="3.40.50.2300">
    <property type="match status" value="1"/>
</dbReference>
<evidence type="ECO:0000256" key="10">
    <source>
        <dbReference type="ARBA" id="ARBA00024867"/>
    </source>
</evidence>
<dbReference type="PANTHER" id="PTHR43065:SF10">
    <property type="entry name" value="PEROXIDE STRESS-ACTIVATED HISTIDINE KINASE MAK3"/>
    <property type="match status" value="1"/>
</dbReference>
<dbReference type="InterPro" id="IPR013767">
    <property type="entry name" value="PAS_fold"/>
</dbReference>
<dbReference type="CDD" id="cd00156">
    <property type="entry name" value="REC"/>
    <property type="match status" value="1"/>
</dbReference>
<protein>
    <recommendedName>
        <fullName evidence="3">Stage 0 sporulation protein A homolog</fullName>
        <ecNumber evidence="2">2.7.13.3</ecNumber>
    </recommendedName>
</protein>
<comment type="caution">
    <text evidence="15">The sequence shown here is derived from an EMBL/GenBank/DDBJ whole genome shotgun (WGS) entry which is preliminary data.</text>
</comment>
<dbReference type="SMART" id="SM00448">
    <property type="entry name" value="REC"/>
    <property type="match status" value="1"/>
</dbReference>
<dbReference type="CDD" id="cd00082">
    <property type="entry name" value="HisKA"/>
    <property type="match status" value="1"/>
</dbReference>
<organism evidence="15 16">
    <name type="scientific">Desulfocucumis palustris</name>
    <dbReference type="NCBI Taxonomy" id="1898651"/>
    <lineage>
        <taxon>Bacteria</taxon>
        <taxon>Bacillati</taxon>
        <taxon>Bacillota</taxon>
        <taxon>Clostridia</taxon>
        <taxon>Eubacteriales</taxon>
        <taxon>Desulfocucumaceae</taxon>
        <taxon>Desulfocucumis</taxon>
    </lineage>
</organism>
<dbReference type="Pfam" id="PF02518">
    <property type="entry name" value="HATPase_c"/>
    <property type="match status" value="1"/>
</dbReference>
<accession>A0A2L2XGZ2</accession>
<dbReference type="InterPro" id="IPR004358">
    <property type="entry name" value="Sig_transdc_His_kin-like_C"/>
</dbReference>
<dbReference type="SMART" id="SM00388">
    <property type="entry name" value="HisKA"/>
    <property type="match status" value="1"/>
</dbReference>
<evidence type="ECO:0000256" key="3">
    <source>
        <dbReference type="ARBA" id="ARBA00018672"/>
    </source>
</evidence>
<dbReference type="EMBL" id="BFAV01000155">
    <property type="protein sequence ID" value="GBF34983.1"/>
    <property type="molecule type" value="Genomic_DNA"/>
</dbReference>
<dbReference type="PROSITE" id="PS50109">
    <property type="entry name" value="HIS_KIN"/>
    <property type="match status" value="1"/>
</dbReference>
<feature type="modified residue" description="4-aspartylphosphate" evidence="11">
    <location>
        <position position="77"/>
    </location>
</feature>
<dbReference type="Gene3D" id="3.30.450.20">
    <property type="entry name" value="PAS domain"/>
    <property type="match status" value="1"/>
</dbReference>
<feature type="domain" description="Response regulatory" evidence="13">
    <location>
        <begin position="28"/>
        <end position="142"/>
    </location>
</feature>
<dbReference type="Pfam" id="PF00072">
    <property type="entry name" value="Response_reg"/>
    <property type="match status" value="1"/>
</dbReference>
<keyword evidence="7 15" id="KW-0418">Kinase</keyword>
<dbReference type="InterPro" id="IPR001789">
    <property type="entry name" value="Sig_transdc_resp-reg_receiver"/>
</dbReference>
<dbReference type="GO" id="GO:0005524">
    <property type="term" value="F:ATP binding"/>
    <property type="evidence" value="ECO:0007669"/>
    <property type="project" value="UniProtKB-KW"/>
</dbReference>
<keyword evidence="16" id="KW-1185">Reference proteome</keyword>
<dbReference type="SUPFAM" id="SSF55874">
    <property type="entry name" value="ATPase domain of HSP90 chaperone/DNA topoisomerase II/histidine kinase"/>
    <property type="match status" value="1"/>
</dbReference>
<dbReference type="AlphaFoldDB" id="A0A2L2XGZ2"/>
<gene>
    <name evidence="15" type="ORF">DCCM_4104</name>
</gene>
<comment type="function">
    <text evidence="10">May play the central regulatory role in sporulation. It may be an element of the effector pathway responsible for the activation of sporulation genes in response to nutritional stress. Spo0A may act in concert with spo0H (a sigma factor) to control the expression of some genes that are critical to the sporulation process.</text>
</comment>
<evidence type="ECO:0000313" key="16">
    <source>
        <dbReference type="Proteomes" id="UP000239549"/>
    </source>
</evidence>
<keyword evidence="5" id="KW-0808">Transferase</keyword>
<dbReference type="SUPFAM" id="SSF55785">
    <property type="entry name" value="PYP-like sensor domain (PAS domain)"/>
    <property type="match status" value="1"/>
</dbReference>
<dbReference type="InterPro" id="IPR036890">
    <property type="entry name" value="HATPase_C_sf"/>
</dbReference>
<dbReference type="InterPro" id="IPR036097">
    <property type="entry name" value="HisK_dim/P_sf"/>
</dbReference>
<feature type="domain" description="Histidine kinase" evidence="12">
    <location>
        <begin position="300"/>
        <end position="508"/>
    </location>
</feature>
<keyword evidence="9" id="KW-0902">Two-component regulatory system</keyword>
<evidence type="ECO:0000256" key="2">
    <source>
        <dbReference type="ARBA" id="ARBA00012438"/>
    </source>
</evidence>
<dbReference type="Gene3D" id="1.10.287.130">
    <property type="match status" value="1"/>
</dbReference>
<dbReference type="InterPro" id="IPR011006">
    <property type="entry name" value="CheY-like_superfamily"/>
</dbReference>
<dbReference type="PANTHER" id="PTHR43065">
    <property type="entry name" value="SENSOR HISTIDINE KINASE"/>
    <property type="match status" value="1"/>
</dbReference>
<dbReference type="InterPro" id="IPR000014">
    <property type="entry name" value="PAS"/>
</dbReference>
<evidence type="ECO:0000256" key="9">
    <source>
        <dbReference type="ARBA" id="ARBA00023012"/>
    </source>
</evidence>
<keyword evidence="4 11" id="KW-0597">Phosphoprotein</keyword>
<keyword evidence="8" id="KW-0067">ATP-binding</keyword>
<evidence type="ECO:0000256" key="4">
    <source>
        <dbReference type="ARBA" id="ARBA00022553"/>
    </source>
</evidence>
<dbReference type="PROSITE" id="PS50113">
    <property type="entry name" value="PAC"/>
    <property type="match status" value="1"/>
</dbReference>
<dbReference type="RefSeq" id="WP_104373124.1">
    <property type="nucleotide sequence ID" value="NZ_BFAV01000155.1"/>
</dbReference>
<dbReference type="SUPFAM" id="SSF47384">
    <property type="entry name" value="Homodimeric domain of signal transducing histidine kinase"/>
    <property type="match status" value="1"/>
</dbReference>
<dbReference type="Pfam" id="PF00989">
    <property type="entry name" value="PAS"/>
    <property type="match status" value="1"/>
</dbReference>
<reference evidence="16" key="1">
    <citation type="submission" date="2018-02" db="EMBL/GenBank/DDBJ databases">
        <title>Genome sequence of Desulfocucumis palustris strain NAW-5.</title>
        <authorList>
            <person name="Watanabe M."/>
            <person name="Kojima H."/>
            <person name="Fukui M."/>
        </authorList>
    </citation>
    <scope>NUCLEOTIDE SEQUENCE [LARGE SCALE GENOMIC DNA]</scope>
    <source>
        <strain evidence="16">NAW-5</strain>
    </source>
</reference>
<dbReference type="CDD" id="cd00130">
    <property type="entry name" value="PAS"/>
    <property type="match status" value="1"/>
</dbReference>
<dbReference type="SMART" id="SM00387">
    <property type="entry name" value="HATPase_c"/>
    <property type="match status" value="1"/>
</dbReference>
<evidence type="ECO:0000256" key="6">
    <source>
        <dbReference type="ARBA" id="ARBA00022741"/>
    </source>
</evidence>
<evidence type="ECO:0000313" key="15">
    <source>
        <dbReference type="EMBL" id="GBF34983.1"/>
    </source>
</evidence>
<dbReference type="InterPro" id="IPR003661">
    <property type="entry name" value="HisK_dim/P_dom"/>
</dbReference>
<dbReference type="Gene3D" id="3.30.565.10">
    <property type="entry name" value="Histidine kinase-like ATPase, C-terminal domain"/>
    <property type="match status" value="1"/>
</dbReference>
<dbReference type="GO" id="GO:0000155">
    <property type="term" value="F:phosphorelay sensor kinase activity"/>
    <property type="evidence" value="ECO:0007669"/>
    <property type="project" value="InterPro"/>
</dbReference>
<dbReference type="Proteomes" id="UP000239549">
    <property type="component" value="Unassembled WGS sequence"/>
</dbReference>
<dbReference type="OrthoDB" id="9784397at2"/>
<evidence type="ECO:0000259" key="12">
    <source>
        <dbReference type="PROSITE" id="PS50109"/>
    </source>
</evidence>
<dbReference type="PRINTS" id="PR00344">
    <property type="entry name" value="BCTRLSENSOR"/>
</dbReference>
<comment type="catalytic activity">
    <reaction evidence="1">
        <text>ATP + protein L-histidine = ADP + protein N-phospho-L-histidine.</text>
        <dbReference type="EC" id="2.7.13.3"/>
    </reaction>
</comment>
<dbReference type="SUPFAM" id="SSF52172">
    <property type="entry name" value="CheY-like"/>
    <property type="match status" value="1"/>
</dbReference>
<dbReference type="GO" id="GO:0006355">
    <property type="term" value="P:regulation of DNA-templated transcription"/>
    <property type="evidence" value="ECO:0007669"/>
    <property type="project" value="InterPro"/>
</dbReference>
<proteinExistence type="predicted"/>
<dbReference type="InterPro" id="IPR003594">
    <property type="entry name" value="HATPase_dom"/>
</dbReference>
<evidence type="ECO:0000256" key="5">
    <source>
        <dbReference type="ARBA" id="ARBA00022679"/>
    </source>
</evidence>
<evidence type="ECO:0000256" key="7">
    <source>
        <dbReference type="ARBA" id="ARBA00022777"/>
    </source>
</evidence>
<name>A0A2L2XGZ2_9FIRM</name>
<dbReference type="PROSITE" id="PS50110">
    <property type="entry name" value="RESPONSE_REGULATORY"/>
    <property type="match status" value="1"/>
</dbReference>
<keyword evidence="6" id="KW-0547">Nucleotide-binding</keyword>
<dbReference type="NCBIfam" id="TIGR00229">
    <property type="entry name" value="sensory_box"/>
    <property type="match status" value="1"/>
</dbReference>
<sequence length="508" mass="56922">MVCDNLNSFCLDENMISESKDDATEKWRILIVDDMQMHLETAKLYLEKEGNKVFLASDANSAWALLEKEAPDLILLDVVLPGENGLELLTKIKTYHPGIGVIIMTSYSSEEVATAALKLGATDYIKKPLKYSSLNLVVEKALAKLKKVKDHQTEVESLKNAFEELQVSAESILHCMSAGVVAVDINLKIKIINQRAEILLGVRKDDVIEKYYYDAFPFFVNTSLLKNTLENEKNIRMYEVEIAGRGGVRTLNINTDIIYNLLGKKIGAVAVFDDVTELKNKEQLLKERERLAIIGQMAAGMAHELKNPLTSIKGFAQLLLNRSNAAAIPDDFLQVMINETNRMNQVIQDFLQLARPKPPEYKMVNINDILMEIAPIIEPQAFLKNISLNINTSDGMPRGMMDPNQIKQVILNILQNAMEAMENRGNIVVETRFVEENNEIRMDIRDTGPGIPPDKINKIGVPFYSSKPNGTGLGLSISFSLVEQHRGRIEIQSREGRGTTFSVFLPVN</sequence>
<dbReference type="Pfam" id="PF00512">
    <property type="entry name" value="HisKA"/>
    <property type="match status" value="1"/>
</dbReference>
<evidence type="ECO:0000256" key="1">
    <source>
        <dbReference type="ARBA" id="ARBA00000085"/>
    </source>
</evidence>
<evidence type="ECO:0000259" key="13">
    <source>
        <dbReference type="PROSITE" id="PS50110"/>
    </source>
</evidence>
<evidence type="ECO:0000256" key="8">
    <source>
        <dbReference type="ARBA" id="ARBA00022840"/>
    </source>
</evidence>
<dbReference type="InterPro" id="IPR000700">
    <property type="entry name" value="PAS-assoc_C"/>
</dbReference>
<dbReference type="EC" id="2.7.13.3" evidence="2"/>